<reference evidence="10" key="2">
    <citation type="submission" date="2019-06" db="EMBL/GenBank/DDBJ databases">
        <title>Genomics analysis of Aphanomyces spp. identifies a new class of oomycete effector associated with host adaptation.</title>
        <authorList>
            <person name="Gaulin E."/>
        </authorList>
    </citation>
    <scope>NUCLEOTIDE SEQUENCE</scope>
    <source>
        <strain evidence="10">CBS 578.67</strain>
    </source>
</reference>
<evidence type="ECO:0000256" key="3">
    <source>
        <dbReference type="ARBA" id="ARBA00022737"/>
    </source>
</evidence>
<feature type="repeat" description="ANK" evidence="7">
    <location>
        <begin position="268"/>
        <end position="289"/>
    </location>
</feature>
<feature type="repeat" description="ANK" evidence="7">
    <location>
        <begin position="194"/>
        <end position="226"/>
    </location>
</feature>
<dbReference type="AlphaFoldDB" id="A0A485KW22"/>
<comment type="similarity">
    <text evidence="8">Belongs to the DHHC palmitoyltransferase family.</text>
</comment>
<evidence type="ECO:0000256" key="5">
    <source>
        <dbReference type="ARBA" id="ARBA00023043"/>
    </source>
</evidence>
<evidence type="ECO:0000313" key="12">
    <source>
        <dbReference type="Proteomes" id="UP000332933"/>
    </source>
</evidence>
<comment type="subcellular location">
    <subcellularLocation>
        <location evidence="1">Membrane</location>
        <topology evidence="1">Multi-pass membrane protein</topology>
    </subcellularLocation>
</comment>
<feature type="domain" description="Palmitoyltransferase DHHC" evidence="9">
    <location>
        <begin position="444"/>
        <end position="557"/>
    </location>
</feature>
<organism evidence="11 12">
    <name type="scientific">Aphanomyces stellatus</name>
    <dbReference type="NCBI Taxonomy" id="120398"/>
    <lineage>
        <taxon>Eukaryota</taxon>
        <taxon>Sar</taxon>
        <taxon>Stramenopiles</taxon>
        <taxon>Oomycota</taxon>
        <taxon>Saprolegniomycetes</taxon>
        <taxon>Saprolegniales</taxon>
        <taxon>Verrucalvaceae</taxon>
        <taxon>Aphanomyces</taxon>
    </lineage>
</organism>
<keyword evidence="6 8" id="KW-0472">Membrane</keyword>
<dbReference type="PROSITE" id="PS50088">
    <property type="entry name" value="ANK_REPEAT"/>
    <property type="match status" value="3"/>
</dbReference>
<dbReference type="GO" id="GO:0000139">
    <property type="term" value="C:Golgi membrane"/>
    <property type="evidence" value="ECO:0007669"/>
    <property type="project" value="TreeGrafter"/>
</dbReference>
<keyword evidence="12" id="KW-1185">Reference proteome</keyword>
<dbReference type="InterPro" id="IPR036770">
    <property type="entry name" value="Ankyrin_rpt-contain_sf"/>
</dbReference>
<gene>
    <name evidence="11" type="primary">Aste57867_12608</name>
    <name evidence="10" type="ORF">As57867_012562</name>
    <name evidence="11" type="ORF">ASTE57867_12608</name>
</gene>
<dbReference type="OrthoDB" id="163438at2759"/>
<dbReference type="PANTHER" id="PTHR24161:SF17">
    <property type="entry name" value="PALMITOYLTRANSFERASE"/>
    <property type="match status" value="1"/>
</dbReference>
<dbReference type="Gene3D" id="1.25.40.20">
    <property type="entry name" value="Ankyrin repeat-containing domain"/>
    <property type="match status" value="2"/>
</dbReference>
<dbReference type="GO" id="GO:0019706">
    <property type="term" value="F:protein-cysteine S-palmitoyltransferase activity"/>
    <property type="evidence" value="ECO:0007669"/>
    <property type="project" value="UniProtKB-EC"/>
</dbReference>
<dbReference type="Proteomes" id="UP000332933">
    <property type="component" value="Unassembled WGS sequence"/>
</dbReference>
<dbReference type="Pfam" id="PF12796">
    <property type="entry name" value="Ank_2"/>
    <property type="match status" value="2"/>
</dbReference>
<evidence type="ECO:0000256" key="8">
    <source>
        <dbReference type="RuleBase" id="RU079119"/>
    </source>
</evidence>
<dbReference type="PANTHER" id="PTHR24161">
    <property type="entry name" value="ANK_REP_REGION DOMAIN-CONTAINING PROTEIN-RELATED"/>
    <property type="match status" value="1"/>
</dbReference>
<accession>A0A485KW22</accession>
<dbReference type="EC" id="2.3.1.225" evidence="8"/>
<keyword evidence="2 8" id="KW-0812">Transmembrane</keyword>
<dbReference type="InterPro" id="IPR001594">
    <property type="entry name" value="Palmitoyltrfase_DHHC"/>
</dbReference>
<evidence type="ECO:0000313" key="10">
    <source>
        <dbReference type="EMBL" id="KAF0696627.1"/>
    </source>
</evidence>
<keyword evidence="3" id="KW-0677">Repeat</keyword>
<feature type="repeat" description="ANK" evidence="7">
    <location>
        <begin position="78"/>
        <end position="110"/>
    </location>
</feature>
<name>A0A485KW22_9STRA</name>
<comment type="catalytic activity">
    <reaction evidence="8">
        <text>L-cysteinyl-[protein] + hexadecanoyl-CoA = S-hexadecanoyl-L-cysteinyl-[protein] + CoA</text>
        <dbReference type="Rhea" id="RHEA:36683"/>
        <dbReference type="Rhea" id="RHEA-COMP:10131"/>
        <dbReference type="Rhea" id="RHEA-COMP:11032"/>
        <dbReference type="ChEBI" id="CHEBI:29950"/>
        <dbReference type="ChEBI" id="CHEBI:57287"/>
        <dbReference type="ChEBI" id="CHEBI:57379"/>
        <dbReference type="ChEBI" id="CHEBI:74151"/>
        <dbReference type="EC" id="2.3.1.225"/>
    </reaction>
</comment>
<keyword evidence="5 7" id="KW-0040">ANK repeat</keyword>
<keyword evidence="8" id="KW-0808">Transferase</keyword>
<keyword evidence="8" id="KW-0012">Acyltransferase</keyword>
<comment type="domain">
    <text evidence="8">The DHHC domain is required for palmitoyltransferase activity.</text>
</comment>
<evidence type="ECO:0000259" key="9">
    <source>
        <dbReference type="Pfam" id="PF01529"/>
    </source>
</evidence>
<sequence length="614" mass="66571">MMLLTTPADLFGFVQADAPRLIRSASTLSAAAARPTRRALLSATQDDQDTVDLVAQKMECLHASLLANPSLVHATDGEKRTALHWAAQLGAPPLVQLLLDHGAAVDTADTNGLLPIHWAAGANNMPAVAQLIGTFRDHRKQLPSSARVECTRRVHIRGSNMYSFHNFLCSVTPALRTLLASMGPHALHAADTTKQRTPLLVAAQYGHAMMVLYLLKRGADATAVDLSGDNFVHWGAYQGATDLLRVCHAYADALSLDIPALFGAPDTYGQTPLHLAASRGHLSAVEFFVHEEEVGACDRLREVDADGQTPLDLARAKGHIHVATFLQGQMRRAAYVAALARLVGTTRRRLALAPRLRDAAFSFQAANLFVAPAWYGILVDAPPAALSLHLVVLAATWFFFVCAWRLDPGDVAKDTGAAAAYDAIMAPVVGGDEEDDDERASTAAALCHTCRVVQPPRAKHCRVCNRCVFLFDHHCPFLGNCVGRNNYACFVAFDMCMAIAAFGMPLLIFSSGYFSNAHPSAATLACVFYTIVGALAAALFLFHLFLASRNLSTYEFRHRHRDGRVDAGVPKDKGWRRNCATKLYASLLASRPTAWALARVLPPLRALKVQHDHI</sequence>
<evidence type="ECO:0000256" key="6">
    <source>
        <dbReference type="ARBA" id="ARBA00023136"/>
    </source>
</evidence>
<keyword evidence="4 8" id="KW-1133">Transmembrane helix</keyword>
<dbReference type="PROSITE" id="PS50216">
    <property type="entry name" value="DHHC"/>
    <property type="match status" value="1"/>
</dbReference>
<evidence type="ECO:0000256" key="7">
    <source>
        <dbReference type="PROSITE-ProRule" id="PRU00023"/>
    </source>
</evidence>
<feature type="transmembrane region" description="Helical" evidence="8">
    <location>
        <begin position="487"/>
        <end position="509"/>
    </location>
</feature>
<evidence type="ECO:0000256" key="1">
    <source>
        <dbReference type="ARBA" id="ARBA00004141"/>
    </source>
</evidence>
<dbReference type="PROSITE" id="PS50297">
    <property type="entry name" value="ANK_REP_REGION"/>
    <property type="match status" value="3"/>
</dbReference>
<protein>
    <recommendedName>
        <fullName evidence="8">Palmitoyltransferase</fullName>
        <ecNumber evidence="8">2.3.1.225</ecNumber>
    </recommendedName>
</protein>
<dbReference type="Pfam" id="PF00023">
    <property type="entry name" value="Ank"/>
    <property type="match status" value="1"/>
</dbReference>
<feature type="transmembrane region" description="Helical" evidence="8">
    <location>
        <begin position="384"/>
        <end position="404"/>
    </location>
</feature>
<evidence type="ECO:0000313" key="11">
    <source>
        <dbReference type="EMBL" id="VFT89458.1"/>
    </source>
</evidence>
<feature type="transmembrane region" description="Helical" evidence="8">
    <location>
        <begin position="521"/>
        <end position="547"/>
    </location>
</feature>
<dbReference type="Pfam" id="PF01529">
    <property type="entry name" value="DHHC"/>
    <property type="match status" value="1"/>
</dbReference>
<dbReference type="EMBL" id="VJMH01005381">
    <property type="protein sequence ID" value="KAF0696627.1"/>
    <property type="molecule type" value="Genomic_DNA"/>
</dbReference>
<dbReference type="InterPro" id="IPR002110">
    <property type="entry name" value="Ankyrin_rpt"/>
</dbReference>
<evidence type="ECO:0000256" key="2">
    <source>
        <dbReference type="ARBA" id="ARBA00022692"/>
    </source>
</evidence>
<proteinExistence type="inferred from homology"/>
<reference evidence="11 12" key="1">
    <citation type="submission" date="2019-03" db="EMBL/GenBank/DDBJ databases">
        <authorList>
            <person name="Gaulin E."/>
            <person name="Dumas B."/>
        </authorList>
    </citation>
    <scope>NUCLEOTIDE SEQUENCE [LARGE SCALE GENOMIC DNA]</scope>
    <source>
        <strain evidence="11">CBS 568.67</strain>
    </source>
</reference>
<dbReference type="SMART" id="SM00248">
    <property type="entry name" value="ANK"/>
    <property type="match status" value="5"/>
</dbReference>
<evidence type="ECO:0000256" key="4">
    <source>
        <dbReference type="ARBA" id="ARBA00022989"/>
    </source>
</evidence>
<dbReference type="SUPFAM" id="SSF48403">
    <property type="entry name" value="Ankyrin repeat"/>
    <property type="match status" value="1"/>
</dbReference>
<dbReference type="EMBL" id="CAADRA010005402">
    <property type="protein sequence ID" value="VFT89458.1"/>
    <property type="molecule type" value="Genomic_DNA"/>
</dbReference>